<evidence type="ECO:0000313" key="6">
    <source>
        <dbReference type="Proteomes" id="UP000447873"/>
    </source>
</evidence>
<comment type="caution">
    <text evidence="3">The sequence shown here is derived from an EMBL/GenBank/DDBJ whole genome shotgun (WGS) entry which is preliminary data.</text>
</comment>
<dbReference type="Proteomes" id="UP000433883">
    <property type="component" value="Unassembled WGS sequence"/>
</dbReference>
<gene>
    <name evidence="4" type="ORF">BLS_001724</name>
    <name evidence="5" type="ORF">EG327_003625</name>
    <name evidence="3" type="ORF">EG328_000404</name>
</gene>
<proteinExistence type="predicted"/>
<dbReference type="InterPro" id="IPR000626">
    <property type="entry name" value="Ubiquitin-like_dom"/>
</dbReference>
<dbReference type="InterPro" id="IPR029071">
    <property type="entry name" value="Ubiquitin-like_domsf"/>
</dbReference>
<feature type="compositionally biased region" description="Basic and acidic residues" evidence="1">
    <location>
        <begin position="9"/>
        <end position="20"/>
    </location>
</feature>
<dbReference type="PANTHER" id="PTHR10562">
    <property type="entry name" value="SMALL UBIQUITIN-RELATED MODIFIER"/>
    <property type="match status" value="1"/>
</dbReference>
<dbReference type="SUPFAM" id="SSF54236">
    <property type="entry name" value="Ubiquitin-like"/>
    <property type="match status" value="1"/>
</dbReference>
<evidence type="ECO:0000313" key="3">
    <source>
        <dbReference type="EMBL" id="KAE9962465.1"/>
    </source>
</evidence>
<dbReference type="Gene3D" id="3.10.20.90">
    <property type="entry name" value="Phosphatidylinositol 3-kinase Catalytic Subunit, Chain A, domain 1"/>
    <property type="match status" value="1"/>
</dbReference>
<dbReference type="AlphaFoldDB" id="A0A8H3U3B2"/>
<evidence type="ECO:0000313" key="5">
    <source>
        <dbReference type="EMBL" id="KAE9987834.1"/>
    </source>
</evidence>
<dbReference type="EMBL" id="WNWS01001066">
    <property type="protein sequence ID" value="KAE9962465.1"/>
    <property type="molecule type" value="Genomic_DNA"/>
</dbReference>
<name>A0A8H3U3B2_VENIN</name>
<evidence type="ECO:0000313" key="4">
    <source>
        <dbReference type="EMBL" id="KAE9977014.1"/>
    </source>
</evidence>
<feature type="compositionally biased region" description="Polar residues" evidence="1">
    <location>
        <begin position="37"/>
        <end position="48"/>
    </location>
</feature>
<dbReference type="Pfam" id="PF11976">
    <property type="entry name" value="Rad60-SLD"/>
    <property type="match status" value="1"/>
</dbReference>
<organism evidence="3 6">
    <name type="scientific">Venturia inaequalis</name>
    <name type="common">Apple scab fungus</name>
    <dbReference type="NCBI Taxonomy" id="5025"/>
    <lineage>
        <taxon>Eukaryota</taxon>
        <taxon>Fungi</taxon>
        <taxon>Dikarya</taxon>
        <taxon>Ascomycota</taxon>
        <taxon>Pezizomycotina</taxon>
        <taxon>Dothideomycetes</taxon>
        <taxon>Pleosporomycetidae</taxon>
        <taxon>Venturiales</taxon>
        <taxon>Venturiaceae</taxon>
        <taxon>Venturia</taxon>
    </lineage>
</organism>
<protein>
    <recommendedName>
        <fullName evidence="2">Ubiquitin-like domain-containing protein</fullName>
    </recommendedName>
</protein>
<feature type="region of interest" description="Disordered" evidence="1">
    <location>
        <begin position="1"/>
        <end position="84"/>
    </location>
</feature>
<dbReference type="InterPro" id="IPR022617">
    <property type="entry name" value="Rad60/SUMO-like_dom"/>
</dbReference>
<evidence type="ECO:0000313" key="7">
    <source>
        <dbReference type="Proteomes" id="UP000490939"/>
    </source>
</evidence>
<feature type="compositionally biased region" description="Basic and acidic residues" evidence="1">
    <location>
        <begin position="63"/>
        <end position="73"/>
    </location>
</feature>
<accession>A0A8H3U3B2</accession>
<sequence length="168" mass="18635">MDQPQASIERAKSATIEPEHLPNMATENGSREDVTPSAPTDNLTSQQLLHPLPPNPFLQQPRVDNETEQHTAEPTRTMNATPPPTAISNAVAVIVRDSHGSEVTFKIKKHTKLNKLMNAFCERQGKSPTQLRFFFDGTRITGEDTPESLDMENVESIDVYEEQIGGGR</sequence>
<feature type="domain" description="Ubiquitin-like" evidence="2">
    <location>
        <begin position="91"/>
        <end position="166"/>
    </location>
</feature>
<evidence type="ECO:0000256" key="1">
    <source>
        <dbReference type="SAM" id="MobiDB-lite"/>
    </source>
</evidence>
<dbReference type="EMBL" id="WNWQ01000141">
    <property type="protein sequence ID" value="KAE9977014.1"/>
    <property type="molecule type" value="Genomic_DNA"/>
</dbReference>
<dbReference type="PROSITE" id="PS50053">
    <property type="entry name" value="UBIQUITIN_2"/>
    <property type="match status" value="1"/>
</dbReference>
<dbReference type="EMBL" id="WNWR01000225">
    <property type="protein sequence ID" value="KAE9987834.1"/>
    <property type="molecule type" value="Genomic_DNA"/>
</dbReference>
<evidence type="ECO:0000259" key="2">
    <source>
        <dbReference type="PROSITE" id="PS50053"/>
    </source>
</evidence>
<dbReference type="Proteomes" id="UP000447873">
    <property type="component" value="Unassembled WGS sequence"/>
</dbReference>
<reference evidence="3 6" key="1">
    <citation type="submission" date="2018-12" db="EMBL/GenBank/DDBJ databases">
        <title>Venturia inaequalis Genome Resource.</title>
        <authorList>
            <person name="Lichtner F.J."/>
        </authorList>
    </citation>
    <scope>NUCLEOTIDE SEQUENCE [LARGE SCALE GENOMIC DNA]</scope>
    <source>
        <strain evidence="3 6">120213</strain>
        <strain evidence="4">Bline_iso_100314</strain>
        <strain evidence="5 7">DMI_063113</strain>
    </source>
</reference>
<dbReference type="Proteomes" id="UP000490939">
    <property type="component" value="Unassembled WGS sequence"/>
</dbReference>
<keyword evidence="7" id="KW-1185">Reference proteome</keyword>